<feature type="region of interest" description="Disordered" evidence="1">
    <location>
        <begin position="1"/>
        <end position="20"/>
    </location>
</feature>
<dbReference type="EMBL" id="JAINUF010000009">
    <property type="protein sequence ID" value="KAJ8350410.1"/>
    <property type="molecule type" value="Genomic_DNA"/>
</dbReference>
<organism evidence="2 3">
    <name type="scientific">Synaphobranchus kaupii</name>
    <name type="common">Kaup's arrowtooth eel</name>
    <dbReference type="NCBI Taxonomy" id="118154"/>
    <lineage>
        <taxon>Eukaryota</taxon>
        <taxon>Metazoa</taxon>
        <taxon>Chordata</taxon>
        <taxon>Craniata</taxon>
        <taxon>Vertebrata</taxon>
        <taxon>Euteleostomi</taxon>
        <taxon>Actinopterygii</taxon>
        <taxon>Neopterygii</taxon>
        <taxon>Teleostei</taxon>
        <taxon>Anguilliformes</taxon>
        <taxon>Synaphobranchidae</taxon>
        <taxon>Synaphobranchus</taxon>
    </lineage>
</organism>
<comment type="caution">
    <text evidence="2">The sequence shown here is derived from an EMBL/GenBank/DDBJ whole genome shotgun (WGS) entry which is preliminary data.</text>
</comment>
<name>A0A9Q1F3Y8_SYNKA</name>
<reference evidence="2" key="1">
    <citation type="journal article" date="2023" name="Science">
        <title>Genome structures resolve the early diversification of teleost fishes.</title>
        <authorList>
            <person name="Parey E."/>
            <person name="Louis A."/>
            <person name="Montfort J."/>
            <person name="Bouchez O."/>
            <person name="Roques C."/>
            <person name="Iampietro C."/>
            <person name="Lluch J."/>
            <person name="Castinel A."/>
            <person name="Donnadieu C."/>
            <person name="Desvignes T."/>
            <person name="Floi Bucao C."/>
            <person name="Jouanno E."/>
            <person name="Wen M."/>
            <person name="Mejri S."/>
            <person name="Dirks R."/>
            <person name="Jansen H."/>
            <person name="Henkel C."/>
            <person name="Chen W.J."/>
            <person name="Zahm M."/>
            <person name="Cabau C."/>
            <person name="Klopp C."/>
            <person name="Thompson A.W."/>
            <person name="Robinson-Rechavi M."/>
            <person name="Braasch I."/>
            <person name="Lecointre G."/>
            <person name="Bobe J."/>
            <person name="Postlethwait J.H."/>
            <person name="Berthelot C."/>
            <person name="Roest Crollius H."/>
            <person name="Guiguen Y."/>
        </authorList>
    </citation>
    <scope>NUCLEOTIDE SEQUENCE</scope>
    <source>
        <tissue evidence="2">Blood</tissue>
    </source>
</reference>
<proteinExistence type="predicted"/>
<evidence type="ECO:0000313" key="3">
    <source>
        <dbReference type="Proteomes" id="UP001152622"/>
    </source>
</evidence>
<dbReference type="AlphaFoldDB" id="A0A9Q1F3Y8"/>
<protein>
    <submittedName>
        <fullName evidence="2">Uncharacterized protein</fullName>
    </submittedName>
</protein>
<evidence type="ECO:0000313" key="2">
    <source>
        <dbReference type="EMBL" id="KAJ8350410.1"/>
    </source>
</evidence>
<sequence>MEGNVLASDPDIDGNNAVDPGTRRLQPAAICIWLRTRAPPAPAGADQRPVYKVPLKRSLLSITKDAAIR</sequence>
<dbReference type="Proteomes" id="UP001152622">
    <property type="component" value="Chromosome 9"/>
</dbReference>
<keyword evidence="3" id="KW-1185">Reference proteome</keyword>
<accession>A0A9Q1F3Y8</accession>
<gene>
    <name evidence="2" type="ORF">SKAU_G00255400</name>
</gene>
<evidence type="ECO:0000256" key="1">
    <source>
        <dbReference type="SAM" id="MobiDB-lite"/>
    </source>
</evidence>